<proteinExistence type="predicted"/>
<gene>
    <name evidence="1" type="ORF">LCGC14_0637180</name>
</gene>
<comment type="caution">
    <text evidence="1">The sequence shown here is derived from an EMBL/GenBank/DDBJ whole genome shotgun (WGS) entry which is preliminary data.</text>
</comment>
<dbReference type="AlphaFoldDB" id="A0A0F9R5J5"/>
<reference evidence="1" key="1">
    <citation type="journal article" date="2015" name="Nature">
        <title>Complex archaea that bridge the gap between prokaryotes and eukaryotes.</title>
        <authorList>
            <person name="Spang A."/>
            <person name="Saw J.H."/>
            <person name="Jorgensen S.L."/>
            <person name="Zaremba-Niedzwiedzka K."/>
            <person name="Martijn J."/>
            <person name="Lind A.E."/>
            <person name="van Eijk R."/>
            <person name="Schleper C."/>
            <person name="Guy L."/>
            <person name="Ettema T.J."/>
        </authorList>
    </citation>
    <scope>NUCLEOTIDE SEQUENCE</scope>
</reference>
<protein>
    <submittedName>
        <fullName evidence="1">Uncharacterized protein</fullName>
    </submittedName>
</protein>
<sequence length="426" mass="46565">MSREAWRDFICSSEHAGRHLSGIGRSFAGSVSDPIDQAALRAFLDRLHGATSDVRLLGDVVDLINGGYLQFVAGPLPRILDALSSERLSREEIVGPGLRGNPRWDRTIIGRLSGVVSPAHFVSRTSHRSFELPENLVLAWLVNDIRDRVASVEKRIKTASMHPSLLTAEAACNAAFDHDWFGGLPKPSNLTSDMTSAARGHRRPEYREAARLALRSSELKTNDQDAWWYAILSLLAVNWLEPVDDDDLFELFVLVLTLDVLSVEVGLGEPVEYGLVTTRRGRVALFQGEDSRVEVYFDQTPASVLGIRTAYGDTVRAHIGLAAAERRPDLMIVVESDAGRKLVLVEAKKTSDGRYMSDSVYKVFGYVHDFQNTGTFQTEGVLVVPTGVALASVSSGNPPIYVASGDDRSGLGVAIKSAMQFGKKVT</sequence>
<accession>A0A0F9R5J5</accession>
<organism evidence="1">
    <name type="scientific">marine sediment metagenome</name>
    <dbReference type="NCBI Taxonomy" id="412755"/>
    <lineage>
        <taxon>unclassified sequences</taxon>
        <taxon>metagenomes</taxon>
        <taxon>ecological metagenomes</taxon>
    </lineage>
</organism>
<evidence type="ECO:0000313" key="1">
    <source>
        <dbReference type="EMBL" id="KKN50004.1"/>
    </source>
</evidence>
<name>A0A0F9R5J5_9ZZZZ</name>
<dbReference type="EMBL" id="LAZR01001140">
    <property type="protein sequence ID" value="KKN50004.1"/>
    <property type="molecule type" value="Genomic_DNA"/>
</dbReference>